<dbReference type="Gene3D" id="3.40.1110.10">
    <property type="entry name" value="Calcium-transporting ATPase, cytoplasmic domain N"/>
    <property type="match status" value="1"/>
</dbReference>
<accession>A0ABQ1GQR5</accession>
<dbReference type="PANTHER" id="PTHR43079">
    <property type="entry name" value="PROBABLE CADMIUM/ZINC-TRANSPORTING ATPASE HMA1"/>
    <property type="match status" value="1"/>
</dbReference>
<evidence type="ECO:0000256" key="9">
    <source>
        <dbReference type="ARBA" id="ARBA00022842"/>
    </source>
</evidence>
<dbReference type="InterPro" id="IPR027256">
    <property type="entry name" value="P-typ_ATPase_IB"/>
</dbReference>
<evidence type="ECO:0000256" key="3">
    <source>
        <dbReference type="ARBA" id="ARBA00022448"/>
    </source>
</evidence>
<dbReference type="PROSITE" id="PS00154">
    <property type="entry name" value="ATPASE_E1_E2"/>
    <property type="match status" value="1"/>
</dbReference>
<feature type="transmembrane region" description="Helical" evidence="14">
    <location>
        <begin position="110"/>
        <end position="140"/>
    </location>
</feature>
<sequence length="658" mass="70510">MNFILNPTYRRGQVRPLIDTNVKAPVRMAKGNSQLKSGSKTWSDVLHTHGEAFAAGVSGLLIVLAWLGESRLGAISVLLYLAAYVIGGVAKAKEGVLALVKERKLDVNLLMLLAAAGAAGIGYWAEGALLIFIFALSGALEEYSQQRSRRDLSALLSLKPETARILVNGEERVVSIDELSVGDSVLVKPGEQIPADGTVIRGASEVNQATITGESVPVEKNKGMEVFAGTMNGTGSLLIRVDRREEESTFSKILRLVREAEQQAPPSQGKIDRLEGIYVKVVLVVTGLLLLLPPVLLGWSWGDTVYRAMVFMVVASPCAVVASIMPAVLSAMSQGARKGLLFKGGAYVQTLSEIQVVAFDKTGTLTRGELAVTDLIPLEGIDEGRLLQEAATMESLSEHPLARAIVSEAEERGIAFRQPERFESKTGWGVKAEWDGQVRRLGKPAWLLPEGMWTDPLKRLEAEGKTVVCLADESGPMGLIALKDTIRPEAKEAVEQLKKLGVTPVMLTGDRSWTAEAIARQAGIEQVRAELLPEEKVKAIRELEKTYGPTVMVGDGVNDAPALAGATVGIAMGAAGSDVALETARVVLMNDDLNKVAEAIALGKRTWKIIRQNLIFALGVIALLITANFIQGIPLPLGVVGHEGSTLLVILNGLRLLK</sequence>
<keyword evidence="9" id="KW-0460">Magnesium</keyword>
<dbReference type="InterPro" id="IPR044492">
    <property type="entry name" value="P_typ_ATPase_HD_dom"/>
</dbReference>
<dbReference type="InterPro" id="IPR018303">
    <property type="entry name" value="ATPase_P-typ_P_site"/>
</dbReference>
<keyword evidence="14" id="KW-1003">Cell membrane</keyword>
<evidence type="ECO:0000256" key="8">
    <source>
        <dbReference type="ARBA" id="ARBA00022840"/>
    </source>
</evidence>
<evidence type="ECO:0000256" key="5">
    <source>
        <dbReference type="ARBA" id="ARBA00022692"/>
    </source>
</evidence>
<keyword evidence="5 14" id="KW-0812">Transmembrane</keyword>
<dbReference type="PROSITE" id="PS01229">
    <property type="entry name" value="COF_2"/>
    <property type="match status" value="1"/>
</dbReference>
<dbReference type="SFLD" id="SFLDS00003">
    <property type="entry name" value="Haloacid_Dehalogenase"/>
    <property type="match status" value="1"/>
</dbReference>
<proteinExistence type="inferred from homology"/>
<keyword evidence="4" id="KW-0597">Phosphoprotein</keyword>
<keyword evidence="13 14" id="KW-0472">Membrane</keyword>
<dbReference type="CDD" id="cd07551">
    <property type="entry name" value="P-type_ATPase_HM_ZosA_PfeT-like"/>
    <property type="match status" value="1"/>
</dbReference>
<evidence type="ECO:0000256" key="11">
    <source>
        <dbReference type="ARBA" id="ARBA00022989"/>
    </source>
</evidence>
<dbReference type="PRINTS" id="PR00941">
    <property type="entry name" value="CDATPASE"/>
</dbReference>
<dbReference type="Pfam" id="PF00122">
    <property type="entry name" value="E1-E2_ATPase"/>
    <property type="match status" value="1"/>
</dbReference>
<evidence type="ECO:0000256" key="10">
    <source>
        <dbReference type="ARBA" id="ARBA00022967"/>
    </source>
</evidence>
<evidence type="ECO:0000256" key="6">
    <source>
        <dbReference type="ARBA" id="ARBA00022723"/>
    </source>
</evidence>
<dbReference type="SUPFAM" id="SSF56784">
    <property type="entry name" value="HAD-like"/>
    <property type="match status" value="1"/>
</dbReference>
<dbReference type="SUPFAM" id="SSF81653">
    <property type="entry name" value="Calcium ATPase, transduction domain A"/>
    <property type="match status" value="1"/>
</dbReference>
<feature type="domain" description="P-type ATPase A" evidence="15">
    <location>
        <begin position="158"/>
        <end position="257"/>
    </location>
</feature>
<dbReference type="InterPro" id="IPR023299">
    <property type="entry name" value="ATPase_P-typ_cyto_dom_N"/>
</dbReference>
<dbReference type="PRINTS" id="PR00119">
    <property type="entry name" value="CATATPASE"/>
</dbReference>
<dbReference type="NCBIfam" id="TIGR01494">
    <property type="entry name" value="ATPase_P-type"/>
    <property type="match status" value="1"/>
</dbReference>
<evidence type="ECO:0000256" key="1">
    <source>
        <dbReference type="ARBA" id="ARBA00004141"/>
    </source>
</evidence>
<evidence type="ECO:0000256" key="7">
    <source>
        <dbReference type="ARBA" id="ARBA00022741"/>
    </source>
</evidence>
<reference evidence="17" key="1">
    <citation type="journal article" date="2019" name="Int. J. Syst. Evol. Microbiol.">
        <title>The Global Catalogue of Microorganisms (GCM) 10K type strain sequencing project: providing services to taxonomists for standard genome sequencing and annotation.</title>
        <authorList>
            <consortium name="The Broad Institute Genomics Platform"/>
            <consortium name="The Broad Institute Genome Sequencing Center for Infectious Disease"/>
            <person name="Wu L."/>
            <person name="Ma J."/>
        </authorList>
    </citation>
    <scope>NUCLEOTIDE SEQUENCE [LARGE SCALE GENOMIC DNA]</scope>
    <source>
        <strain evidence="17">CGMCC 1.12404</strain>
    </source>
</reference>
<feature type="transmembrane region" description="Helical" evidence="14">
    <location>
        <begin position="72"/>
        <end position="90"/>
    </location>
</feature>
<organism evidence="16 17">
    <name type="scientific">Kroppenstedtia guangzhouensis</name>
    <dbReference type="NCBI Taxonomy" id="1274356"/>
    <lineage>
        <taxon>Bacteria</taxon>
        <taxon>Bacillati</taxon>
        <taxon>Bacillota</taxon>
        <taxon>Bacilli</taxon>
        <taxon>Bacillales</taxon>
        <taxon>Thermoactinomycetaceae</taxon>
        <taxon>Kroppenstedtia</taxon>
    </lineage>
</organism>
<dbReference type="SFLD" id="SFLDF00027">
    <property type="entry name" value="p-type_atpase"/>
    <property type="match status" value="1"/>
</dbReference>
<evidence type="ECO:0000313" key="16">
    <source>
        <dbReference type="EMBL" id="GGA48551.1"/>
    </source>
</evidence>
<dbReference type="Pfam" id="PF00702">
    <property type="entry name" value="Hydrolase"/>
    <property type="match status" value="1"/>
</dbReference>
<keyword evidence="11 14" id="KW-1133">Transmembrane helix</keyword>
<dbReference type="SFLD" id="SFLDG00002">
    <property type="entry name" value="C1.7:_P-type_atpase_like"/>
    <property type="match status" value="1"/>
</dbReference>
<keyword evidence="12" id="KW-0406">Ion transport</keyword>
<feature type="transmembrane region" description="Helical" evidence="14">
    <location>
        <begin position="277"/>
        <end position="299"/>
    </location>
</feature>
<dbReference type="InterPro" id="IPR023298">
    <property type="entry name" value="ATPase_P-typ_TM_dom_sf"/>
</dbReference>
<feature type="transmembrane region" description="Helical" evidence="14">
    <location>
        <begin position="305"/>
        <end position="329"/>
    </location>
</feature>
<evidence type="ECO:0000259" key="15">
    <source>
        <dbReference type="Pfam" id="PF00122"/>
    </source>
</evidence>
<evidence type="ECO:0000256" key="12">
    <source>
        <dbReference type="ARBA" id="ARBA00023065"/>
    </source>
</evidence>
<evidence type="ECO:0000256" key="2">
    <source>
        <dbReference type="ARBA" id="ARBA00006024"/>
    </source>
</evidence>
<feature type="transmembrane region" description="Helical" evidence="14">
    <location>
        <begin position="614"/>
        <end position="633"/>
    </location>
</feature>
<evidence type="ECO:0000256" key="4">
    <source>
        <dbReference type="ARBA" id="ARBA00022553"/>
    </source>
</evidence>
<keyword evidence="7 14" id="KW-0547">Nucleotide-binding</keyword>
<feature type="transmembrane region" description="Helical" evidence="14">
    <location>
        <begin position="46"/>
        <end position="67"/>
    </location>
</feature>
<keyword evidence="10" id="KW-1278">Translocase</keyword>
<evidence type="ECO:0000313" key="17">
    <source>
        <dbReference type="Proteomes" id="UP000617979"/>
    </source>
</evidence>
<evidence type="ECO:0000256" key="13">
    <source>
        <dbReference type="ARBA" id="ARBA00023136"/>
    </source>
</evidence>
<comment type="caution">
    <text evidence="16">The sequence shown here is derived from an EMBL/GenBank/DDBJ whole genome shotgun (WGS) entry which is preliminary data.</text>
</comment>
<dbReference type="InterPro" id="IPR059000">
    <property type="entry name" value="ATPase_P-type_domA"/>
</dbReference>
<dbReference type="InterPro" id="IPR051949">
    <property type="entry name" value="Cation_Transport_ATPase"/>
</dbReference>
<keyword evidence="6 14" id="KW-0479">Metal-binding</keyword>
<keyword evidence="3" id="KW-0813">Transport</keyword>
<comment type="similarity">
    <text evidence="2 14">Belongs to the cation transport ATPase (P-type) (TC 3.A.3) family. Type IB subfamily.</text>
</comment>
<dbReference type="SUPFAM" id="SSF81665">
    <property type="entry name" value="Calcium ATPase, transmembrane domain M"/>
    <property type="match status" value="1"/>
</dbReference>
<keyword evidence="8 14" id="KW-0067">ATP-binding</keyword>
<dbReference type="NCBIfam" id="TIGR01525">
    <property type="entry name" value="ATPase-IB_hvy"/>
    <property type="match status" value="1"/>
</dbReference>
<evidence type="ECO:0000256" key="14">
    <source>
        <dbReference type="RuleBase" id="RU362081"/>
    </source>
</evidence>
<dbReference type="Proteomes" id="UP000617979">
    <property type="component" value="Unassembled WGS sequence"/>
</dbReference>
<dbReference type="PANTHER" id="PTHR43079:SF1">
    <property type="entry name" value="CADMIUM_ZINC-TRANSPORTING ATPASE HMA1, CHLOROPLASTIC-RELATED"/>
    <property type="match status" value="1"/>
</dbReference>
<dbReference type="InterPro" id="IPR001757">
    <property type="entry name" value="P_typ_ATPase"/>
</dbReference>
<dbReference type="Gene3D" id="2.70.150.10">
    <property type="entry name" value="Calcium-transporting ATPase, cytoplasmic transduction domain A"/>
    <property type="match status" value="1"/>
</dbReference>
<dbReference type="NCBIfam" id="TIGR01511">
    <property type="entry name" value="ATPase-IB1_Cu"/>
    <property type="match status" value="1"/>
</dbReference>
<comment type="subcellular location">
    <subcellularLocation>
        <location evidence="14">Cell membrane</location>
    </subcellularLocation>
    <subcellularLocation>
        <location evidence="1">Membrane</location>
        <topology evidence="1">Multi-pass membrane protein</topology>
    </subcellularLocation>
</comment>
<dbReference type="InterPro" id="IPR023214">
    <property type="entry name" value="HAD_sf"/>
</dbReference>
<dbReference type="Gene3D" id="3.40.50.1000">
    <property type="entry name" value="HAD superfamily/HAD-like"/>
    <property type="match status" value="1"/>
</dbReference>
<dbReference type="EMBL" id="BMEX01000007">
    <property type="protein sequence ID" value="GGA48551.1"/>
    <property type="molecule type" value="Genomic_DNA"/>
</dbReference>
<name>A0ABQ1GQR5_9BACL</name>
<dbReference type="InterPro" id="IPR036412">
    <property type="entry name" value="HAD-like_sf"/>
</dbReference>
<protein>
    <submittedName>
        <fullName evidence="16">ATPase</fullName>
    </submittedName>
</protein>
<dbReference type="InterPro" id="IPR008250">
    <property type="entry name" value="ATPase_P-typ_transduc_dom_A_sf"/>
</dbReference>
<gene>
    <name evidence="16" type="ORF">GCM10007416_22140</name>
</gene>
<keyword evidence="17" id="KW-1185">Reference proteome</keyword>